<protein>
    <recommendedName>
        <fullName evidence="6">C-type lysozyme inhibitor domain-containing protein</fullName>
    </recommendedName>
</protein>
<dbReference type="Gene3D" id="2.40.128.200">
    <property type="match status" value="1"/>
</dbReference>
<dbReference type="EMBL" id="JAGSGD010000002">
    <property type="protein sequence ID" value="MBR7621487.1"/>
    <property type="molecule type" value="Genomic_DNA"/>
</dbReference>
<dbReference type="Proteomes" id="UP000622580">
    <property type="component" value="Unassembled WGS sequence"/>
</dbReference>
<dbReference type="SUPFAM" id="SSF141488">
    <property type="entry name" value="YdhA-like"/>
    <property type="match status" value="1"/>
</dbReference>
<keyword evidence="4" id="KW-0449">Lipoprotein</keyword>
<dbReference type="InterPro" id="IPR018660">
    <property type="entry name" value="MliC"/>
</dbReference>
<sequence>MRLAPWIALAAGLILAGCATVAPEDASDAPMTYACGAGKRFVASYALDGRIVRVTAGGQTTTLRQVKKKHGDPIFSAGGVTLTTKGSSADLDGAAAGPYRNCRTG</sequence>
<evidence type="ECO:0000256" key="2">
    <source>
        <dbReference type="ARBA" id="ARBA00023136"/>
    </source>
</evidence>
<feature type="signal peptide" evidence="5">
    <location>
        <begin position="1"/>
        <end position="21"/>
    </location>
</feature>
<feature type="domain" description="C-type lysozyme inhibitor" evidence="6">
    <location>
        <begin position="33"/>
        <end position="92"/>
    </location>
</feature>
<comment type="caution">
    <text evidence="7">The sequence shown here is derived from an EMBL/GenBank/DDBJ whole genome shotgun (WGS) entry which is preliminary data.</text>
</comment>
<gene>
    <name evidence="7" type="ORF">JKL49_19000</name>
</gene>
<evidence type="ECO:0000256" key="1">
    <source>
        <dbReference type="ARBA" id="ARBA00022729"/>
    </source>
</evidence>
<dbReference type="RefSeq" id="WP_215342991.1">
    <property type="nucleotide sequence ID" value="NZ_JAGSGD010000002.1"/>
</dbReference>
<keyword evidence="3" id="KW-0564">Palmitate</keyword>
<evidence type="ECO:0000256" key="5">
    <source>
        <dbReference type="SAM" id="SignalP"/>
    </source>
</evidence>
<organism evidence="7 8">
    <name type="scientific">Phenylobacterium glaciei</name>
    <dbReference type="NCBI Taxonomy" id="2803784"/>
    <lineage>
        <taxon>Bacteria</taxon>
        <taxon>Pseudomonadati</taxon>
        <taxon>Pseudomonadota</taxon>
        <taxon>Alphaproteobacteria</taxon>
        <taxon>Caulobacterales</taxon>
        <taxon>Caulobacteraceae</taxon>
        <taxon>Phenylobacterium</taxon>
    </lineage>
</organism>
<dbReference type="AlphaFoldDB" id="A0A941D4I1"/>
<feature type="chain" id="PRO_5037300760" description="C-type lysozyme inhibitor domain-containing protein" evidence="5">
    <location>
        <begin position="22"/>
        <end position="105"/>
    </location>
</feature>
<dbReference type="InterPro" id="IPR036328">
    <property type="entry name" value="MliC_sf"/>
</dbReference>
<evidence type="ECO:0000256" key="4">
    <source>
        <dbReference type="ARBA" id="ARBA00023288"/>
    </source>
</evidence>
<name>A0A941D4I1_9CAUL</name>
<proteinExistence type="predicted"/>
<dbReference type="Pfam" id="PF09864">
    <property type="entry name" value="MliC"/>
    <property type="match status" value="1"/>
</dbReference>
<reference evidence="7" key="1">
    <citation type="submission" date="2021-04" db="EMBL/GenBank/DDBJ databases">
        <title>Draft genome assembly of strain Phenylobacterium sp. 20VBR1 using MiniION and Illumina platforms.</title>
        <authorList>
            <person name="Thomas F.A."/>
            <person name="Krishnan K.P."/>
            <person name="Sinha R.K."/>
        </authorList>
    </citation>
    <scope>NUCLEOTIDE SEQUENCE</scope>
    <source>
        <strain evidence="7">20VBR1</strain>
    </source>
</reference>
<dbReference type="PROSITE" id="PS51257">
    <property type="entry name" value="PROKAR_LIPOPROTEIN"/>
    <property type="match status" value="1"/>
</dbReference>
<evidence type="ECO:0000313" key="8">
    <source>
        <dbReference type="Proteomes" id="UP000622580"/>
    </source>
</evidence>
<evidence type="ECO:0000259" key="6">
    <source>
        <dbReference type="Pfam" id="PF09864"/>
    </source>
</evidence>
<evidence type="ECO:0000256" key="3">
    <source>
        <dbReference type="ARBA" id="ARBA00023139"/>
    </source>
</evidence>
<accession>A0A941D4I1</accession>
<keyword evidence="8" id="KW-1185">Reference proteome</keyword>
<keyword evidence="2" id="KW-0472">Membrane</keyword>
<evidence type="ECO:0000313" key="7">
    <source>
        <dbReference type="EMBL" id="MBR7621487.1"/>
    </source>
</evidence>
<keyword evidence="1 5" id="KW-0732">Signal</keyword>